<proteinExistence type="predicted"/>
<protein>
    <submittedName>
        <fullName evidence="1">Uncharacterized protein</fullName>
    </submittedName>
</protein>
<dbReference type="OrthoDB" id="7576088at2"/>
<organism evidence="1 2">
    <name type="scientific">Sphingomonas yabuuchiae</name>
    <dbReference type="NCBI Taxonomy" id="172044"/>
    <lineage>
        <taxon>Bacteria</taxon>
        <taxon>Pseudomonadati</taxon>
        <taxon>Pseudomonadota</taxon>
        <taxon>Alphaproteobacteria</taxon>
        <taxon>Sphingomonadales</taxon>
        <taxon>Sphingomonadaceae</taxon>
        <taxon>Sphingomonas</taxon>
    </lineage>
</organism>
<gene>
    <name evidence="1" type="ORF">NS355_02270</name>
</gene>
<accession>A0A147IZH6</accession>
<dbReference type="PATRIC" id="fig|172044.3.peg.2719"/>
<evidence type="ECO:0000313" key="2">
    <source>
        <dbReference type="Proteomes" id="UP000073923"/>
    </source>
</evidence>
<comment type="caution">
    <text evidence="1">The sequence shown here is derived from an EMBL/GenBank/DDBJ whole genome shotgun (WGS) entry which is preliminary data.</text>
</comment>
<reference evidence="1 2" key="1">
    <citation type="journal article" date="2016" name="Front. Microbiol.">
        <title>Genomic Resource of Rice Seed Associated Bacteria.</title>
        <authorList>
            <person name="Midha S."/>
            <person name="Bansal K."/>
            <person name="Sharma S."/>
            <person name="Kumar N."/>
            <person name="Patil P.P."/>
            <person name="Chaudhry V."/>
            <person name="Patil P.B."/>
        </authorList>
    </citation>
    <scope>NUCLEOTIDE SEQUENCE [LARGE SCALE GENOMIC DNA]</scope>
    <source>
        <strain evidence="1 2">NS355</strain>
    </source>
</reference>
<name>A0A147IZH6_9SPHN</name>
<dbReference type="AlphaFoldDB" id="A0A147IZH6"/>
<sequence>MTGYEDVDATIAAWANANVKKLFDEWAGKPARFAYLPGLRPLECFQIWVQPPSSGRIVVSAASVDTDDDTEHHRTWDGPVDSLATMLDDATAAVREWANRPSARGS</sequence>
<evidence type="ECO:0000313" key="1">
    <source>
        <dbReference type="EMBL" id="KTW01034.1"/>
    </source>
</evidence>
<dbReference type="RefSeq" id="WP_058744168.1">
    <property type="nucleotide sequence ID" value="NZ_LDTF01000007.1"/>
</dbReference>
<dbReference type="Proteomes" id="UP000073923">
    <property type="component" value="Unassembled WGS sequence"/>
</dbReference>
<dbReference type="EMBL" id="LDTF01000007">
    <property type="protein sequence ID" value="KTW01034.1"/>
    <property type="molecule type" value="Genomic_DNA"/>
</dbReference>